<evidence type="ECO:0000256" key="2">
    <source>
        <dbReference type="ARBA" id="ARBA00023125"/>
    </source>
</evidence>
<comment type="caution">
    <text evidence="5">The sequence shown here is derived from an EMBL/GenBank/DDBJ whole genome shotgun (WGS) entry which is preliminary data.</text>
</comment>
<evidence type="ECO:0000313" key="5">
    <source>
        <dbReference type="EMBL" id="MFD1325826.1"/>
    </source>
</evidence>
<gene>
    <name evidence="5" type="ORF">ACFQ4H_32580</name>
</gene>
<dbReference type="InterPro" id="IPR036390">
    <property type="entry name" value="WH_DNA-bd_sf"/>
</dbReference>
<keyword evidence="3" id="KW-0804">Transcription</keyword>
<sequence>MTNDLEHLLNLAKRKLSVIILTALRDGPLRYSKLHHAVSQTSPGTVHARTLTDTLNFLCAKDLVEHHQDDDAADYRLTAGGEELVDLLGEIKRWSREHRASGGLG</sequence>
<dbReference type="Pfam" id="PF01638">
    <property type="entry name" value="HxlR"/>
    <property type="match status" value="1"/>
</dbReference>
<evidence type="ECO:0000313" key="6">
    <source>
        <dbReference type="Proteomes" id="UP001597260"/>
    </source>
</evidence>
<name>A0ABW3YR04_9ACTN</name>
<evidence type="ECO:0000259" key="4">
    <source>
        <dbReference type="PROSITE" id="PS51118"/>
    </source>
</evidence>
<organism evidence="5 6">
    <name type="scientific">Micromonospora sonneratiae</name>
    <dbReference type="NCBI Taxonomy" id="1184706"/>
    <lineage>
        <taxon>Bacteria</taxon>
        <taxon>Bacillati</taxon>
        <taxon>Actinomycetota</taxon>
        <taxon>Actinomycetes</taxon>
        <taxon>Micromonosporales</taxon>
        <taxon>Micromonosporaceae</taxon>
        <taxon>Micromonospora</taxon>
    </lineage>
</organism>
<dbReference type="InterPro" id="IPR036388">
    <property type="entry name" value="WH-like_DNA-bd_sf"/>
</dbReference>
<evidence type="ECO:0000256" key="1">
    <source>
        <dbReference type="ARBA" id="ARBA00023015"/>
    </source>
</evidence>
<dbReference type="SUPFAM" id="SSF46785">
    <property type="entry name" value="Winged helix' DNA-binding domain"/>
    <property type="match status" value="1"/>
</dbReference>
<dbReference type="PANTHER" id="PTHR33204:SF37">
    <property type="entry name" value="HTH-TYPE TRANSCRIPTIONAL REGULATOR YODB"/>
    <property type="match status" value="1"/>
</dbReference>
<dbReference type="EMBL" id="JBHTMP010000097">
    <property type="protein sequence ID" value="MFD1325826.1"/>
    <property type="molecule type" value="Genomic_DNA"/>
</dbReference>
<dbReference type="InterPro" id="IPR002577">
    <property type="entry name" value="HTH_HxlR"/>
</dbReference>
<accession>A0ABW3YR04</accession>
<dbReference type="PANTHER" id="PTHR33204">
    <property type="entry name" value="TRANSCRIPTIONAL REGULATOR, MARR FAMILY"/>
    <property type="match status" value="1"/>
</dbReference>
<feature type="domain" description="HTH hxlR-type" evidence="4">
    <location>
        <begin position="3"/>
        <end position="103"/>
    </location>
</feature>
<dbReference type="RefSeq" id="WP_377578740.1">
    <property type="nucleotide sequence ID" value="NZ_JBHTMP010000097.1"/>
</dbReference>
<reference evidence="6" key="1">
    <citation type="journal article" date="2019" name="Int. J. Syst. Evol. Microbiol.">
        <title>The Global Catalogue of Microorganisms (GCM) 10K type strain sequencing project: providing services to taxonomists for standard genome sequencing and annotation.</title>
        <authorList>
            <consortium name="The Broad Institute Genomics Platform"/>
            <consortium name="The Broad Institute Genome Sequencing Center for Infectious Disease"/>
            <person name="Wu L."/>
            <person name="Ma J."/>
        </authorList>
    </citation>
    <scope>NUCLEOTIDE SEQUENCE [LARGE SCALE GENOMIC DNA]</scope>
    <source>
        <strain evidence="6">JCM 31037</strain>
    </source>
</reference>
<dbReference type="PROSITE" id="PS51118">
    <property type="entry name" value="HTH_HXLR"/>
    <property type="match status" value="1"/>
</dbReference>
<keyword evidence="6" id="KW-1185">Reference proteome</keyword>
<evidence type="ECO:0000256" key="3">
    <source>
        <dbReference type="ARBA" id="ARBA00023163"/>
    </source>
</evidence>
<proteinExistence type="predicted"/>
<dbReference type="Gene3D" id="1.10.10.10">
    <property type="entry name" value="Winged helix-like DNA-binding domain superfamily/Winged helix DNA-binding domain"/>
    <property type="match status" value="1"/>
</dbReference>
<dbReference type="Proteomes" id="UP001597260">
    <property type="component" value="Unassembled WGS sequence"/>
</dbReference>
<protein>
    <submittedName>
        <fullName evidence="5">Winged helix-turn-helix transcriptional regulator</fullName>
    </submittedName>
</protein>
<keyword evidence="2" id="KW-0238">DNA-binding</keyword>
<keyword evidence="1" id="KW-0805">Transcription regulation</keyword>